<dbReference type="AlphaFoldDB" id="A0AAX4HQN6"/>
<dbReference type="SUPFAM" id="SSF50156">
    <property type="entry name" value="PDZ domain-like"/>
    <property type="match status" value="2"/>
</dbReference>
<dbReference type="GO" id="GO:0004222">
    <property type="term" value="F:metalloendopeptidase activity"/>
    <property type="evidence" value="ECO:0007669"/>
    <property type="project" value="InterPro"/>
</dbReference>
<dbReference type="PROSITE" id="PS50106">
    <property type="entry name" value="PDZ"/>
    <property type="match status" value="1"/>
</dbReference>
<dbReference type="Proteomes" id="UP001324634">
    <property type="component" value="Chromosome"/>
</dbReference>
<keyword evidence="4" id="KW-0645">Protease</keyword>
<dbReference type="PANTHER" id="PTHR42837">
    <property type="entry name" value="REGULATOR OF SIGMA-E PROTEASE RSEP"/>
    <property type="match status" value="1"/>
</dbReference>
<feature type="transmembrane region" description="Helical" evidence="11">
    <location>
        <begin position="6"/>
        <end position="26"/>
    </location>
</feature>
<dbReference type="NCBIfam" id="TIGR00054">
    <property type="entry name" value="RIP metalloprotease RseP"/>
    <property type="match status" value="2"/>
</dbReference>
<comment type="cofactor">
    <cofactor evidence="1">
        <name>Zn(2+)</name>
        <dbReference type="ChEBI" id="CHEBI:29105"/>
    </cofactor>
</comment>
<evidence type="ECO:0000256" key="11">
    <source>
        <dbReference type="SAM" id="Phobius"/>
    </source>
</evidence>
<keyword evidence="10 11" id="KW-0472">Membrane</keyword>
<dbReference type="InterPro" id="IPR008915">
    <property type="entry name" value="Peptidase_M50"/>
</dbReference>
<dbReference type="Pfam" id="PF17820">
    <property type="entry name" value="PDZ_6"/>
    <property type="match status" value="1"/>
</dbReference>
<dbReference type="CDD" id="cd06163">
    <property type="entry name" value="S2P-M50_PDZ_RseP-like"/>
    <property type="match status" value="1"/>
</dbReference>
<evidence type="ECO:0000256" key="9">
    <source>
        <dbReference type="ARBA" id="ARBA00023049"/>
    </source>
</evidence>
<feature type="transmembrane region" description="Helical" evidence="11">
    <location>
        <begin position="495"/>
        <end position="513"/>
    </location>
</feature>
<organism evidence="13 14">
    <name type="scientific">Peredibacter starrii</name>
    <dbReference type="NCBI Taxonomy" id="28202"/>
    <lineage>
        <taxon>Bacteria</taxon>
        <taxon>Pseudomonadati</taxon>
        <taxon>Bdellovibrionota</taxon>
        <taxon>Bacteriovoracia</taxon>
        <taxon>Bacteriovoracales</taxon>
        <taxon>Bacteriovoracaceae</taxon>
        <taxon>Peredibacter</taxon>
    </lineage>
</organism>
<gene>
    <name evidence="13" type="primary">rseP</name>
    <name evidence="13" type="ORF">SOO65_02695</name>
</gene>
<evidence type="ECO:0000256" key="3">
    <source>
        <dbReference type="ARBA" id="ARBA00007931"/>
    </source>
</evidence>
<evidence type="ECO:0000259" key="12">
    <source>
        <dbReference type="PROSITE" id="PS50106"/>
    </source>
</evidence>
<evidence type="ECO:0000256" key="7">
    <source>
        <dbReference type="ARBA" id="ARBA00022833"/>
    </source>
</evidence>
<dbReference type="RefSeq" id="WP_321396525.1">
    <property type="nucleotide sequence ID" value="NZ_CP139487.1"/>
</dbReference>
<evidence type="ECO:0000256" key="2">
    <source>
        <dbReference type="ARBA" id="ARBA00004141"/>
    </source>
</evidence>
<protein>
    <submittedName>
        <fullName evidence="13">RIP metalloprotease RseP</fullName>
    </submittedName>
</protein>
<comment type="similarity">
    <text evidence="3">Belongs to the peptidase M50B family.</text>
</comment>
<keyword evidence="9 13" id="KW-0482">Metalloprotease</keyword>
<dbReference type="Gene3D" id="2.30.42.10">
    <property type="match status" value="2"/>
</dbReference>
<proteinExistence type="inferred from homology"/>
<evidence type="ECO:0000313" key="14">
    <source>
        <dbReference type="Proteomes" id="UP001324634"/>
    </source>
</evidence>
<evidence type="ECO:0000256" key="5">
    <source>
        <dbReference type="ARBA" id="ARBA00022692"/>
    </source>
</evidence>
<name>A0AAX4HQN6_9BACT</name>
<keyword evidence="7" id="KW-0862">Zinc</keyword>
<keyword evidence="14" id="KW-1185">Reference proteome</keyword>
<comment type="subcellular location">
    <subcellularLocation>
        <location evidence="2">Membrane</location>
        <topology evidence="2">Multi-pass membrane protein</topology>
    </subcellularLocation>
</comment>
<dbReference type="SMART" id="SM00228">
    <property type="entry name" value="PDZ"/>
    <property type="match status" value="2"/>
</dbReference>
<sequence>MLEKILIFVIFLGPLIFFHELGHFFFARLFGVRVEVFSIGFGPKIFKYLHKGTEYAISIIPLGGYVKMFGDDPFSETPLTDEEKKVAFNHKSKIARFWIVFGGPLANLLLAYFLYVGLLASGEKVPETKVGVVTEKSVLYTKGLRTGDVLVGINDEKVLSFDDFNIKGSNVEKVTVQRHGEKLELPVGMELEPFINEFVNIVSVVKKPIFINKKGEKFYVSLTQKPADLSPSLEEINTNFKGKAFLYNYAQKDDAIALDFASESEITSDQSQSLVEFLEKLEFYPVDLSVRNIVMGSPADKAGIKKGDILTSVNGVTLRSFEELRSTLQGIEDGKEVAVAVLSNGELQTKKLIPEVKEVDKKKTKLIGIESAVEYVQPKLIVAKADSFGEAVTGAFTRTWDGIVKTFSGYKKLITREVSLNNIGGPLAIGKVASDSLNISLSMFFRLMAIISINLGVINLFPIPVLDGGHIMFLIFETINGGPLSRRKLEIAQRFGISVLFFLIFVALFNDITRLF</sequence>
<feature type="transmembrane region" description="Helical" evidence="11">
    <location>
        <begin position="94"/>
        <end position="115"/>
    </location>
</feature>
<dbReference type="GO" id="GO:0016020">
    <property type="term" value="C:membrane"/>
    <property type="evidence" value="ECO:0007669"/>
    <property type="project" value="UniProtKB-SubCell"/>
</dbReference>
<evidence type="ECO:0000256" key="6">
    <source>
        <dbReference type="ARBA" id="ARBA00022801"/>
    </source>
</evidence>
<evidence type="ECO:0000256" key="1">
    <source>
        <dbReference type="ARBA" id="ARBA00001947"/>
    </source>
</evidence>
<evidence type="ECO:0000256" key="4">
    <source>
        <dbReference type="ARBA" id="ARBA00022670"/>
    </source>
</evidence>
<dbReference type="InterPro" id="IPR001478">
    <property type="entry name" value="PDZ"/>
</dbReference>
<dbReference type="PANTHER" id="PTHR42837:SF2">
    <property type="entry name" value="MEMBRANE METALLOPROTEASE ARASP2, CHLOROPLASTIC-RELATED"/>
    <property type="match status" value="1"/>
</dbReference>
<dbReference type="InterPro" id="IPR041489">
    <property type="entry name" value="PDZ_6"/>
</dbReference>
<keyword evidence="6" id="KW-0378">Hydrolase</keyword>
<feature type="transmembrane region" description="Helical" evidence="11">
    <location>
        <begin position="443"/>
        <end position="466"/>
    </location>
</feature>
<feature type="domain" description="PDZ" evidence="12">
    <location>
        <begin position="290"/>
        <end position="345"/>
    </location>
</feature>
<dbReference type="CDD" id="cd23081">
    <property type="entry name" value="cpPDZ_EcRseP-like"/>
    <property type="match status" value="1"/>
</dbReference>
<keyword evidence="5 11" id="KW-0812">Transmembrane</keyword>
<dbReference type="InterPro" id="IPR004387">
    <property type="entry name" value="Pept_M50_Zn"/>
</dbReference>
<dbReference type="InterPro" id="IPR036034">
    <property type="entry name" value="PDZ_sf"/>
</dbReference>
<evidence type="ECO:0000313" key="13">
    <source>
        <dbReference type="EMBL" id="WPU65644.1"/>
    </source>
</evidence>
<reference evidence="13 14" key="1">
    <citation type="submission" date="2023-11" db="EMBL/GenBank/DDBJ databases">
        <title>Peredibacter starrii A3.12.</title>
        <authorList>
            <person name="Mitchell R.J."/>
        </authorList>
    </citation>
    <scope>NUCLEOTIDE SEQUENCE [LARGE SCALE GENOMIC DNA]</scope>
    <source>
        <strain evidence="13 14">A3.12</strain>
    </source>
</reference>
<dbReference type="GO" id="GO:0006508">
    <property type="term" value="P:proteolysis"/>
    <property type="evidence" value="ECO:0007669"/>
    <property type="project" value="UniProtKB-KW"/>
</dbReference>
<dbReference type="Pfam" id="PF02163">
    <property type="entry name" value="Peptidase_M50"/>
    <property type="match status" value="1"/>
</dbReference>
<dbReference type="KEGG" id="psti:SOO65_02695"/>
<dbReference type="EMBL" id="CP139487">
    <property type="protein sequence ID" value="WPU65644.1"/>
    <property type="molecule type" value="Genomic_DNA"/>
</dbReference>
<evidence type="ECO:0000256" key="8">
    <source>
        <dbReference type="ARBA" id="ARBA00022989"/>
    </source>
</evidence>
<keyword evidence="8 11" id="KW-1133">Transmembrane helix</keyword>
<evidence type="ECO:0000256" key="10">
    <source>
        <dbReference type="ARBA" id="ARBA00023136"/>
    </source>
</evidence>
<accession>A0AAX4HQN6</accession>